<dbReference type="RefSeq" id="WP_201327183.1">
    <property type="nucleotide sequence ID" value="NZ_AP017470.1"/>
</dbReference>
<dbReference type="NCBIfam" id="TIGR00229">
    <property type="entry name" value="sensory_box"/>
    <property type="match status" value="1"/>
</dbReference>
<dbReference type="Pfam" id="PF07228">
    <property type="entry name" value="SpoIIE"/>
    <property type="match status" value="1"/>
</dbReference>
<keyword evidence="1 3" id="KW-0378">Hydrolase</keyword>
<feature type="domain" description="PPM-type phosphatase" evidence="2">
    <location>
        <begin position="148"/>
        <end position="367"/>
    </location>
</feature>
<name>A0A7R6SZL7_9BACT</name>
<dbReference type="PANTHER" id="PTHR43156:SF2">
    <property type="entry name" value="STAGE II SPORULATION PROTEIN E"/>
    <property type="match status" value="1"/>
</dbReference>
<dbReference type="Proteomes" id="UP000595564">
    <property type="component" value="Chromosome"/>
</dbReference>
<dbReference type="InterPro" id="IPR001932">
    <property type="entry name" value="PPM-type_phosphatase-like_dom"/>
</dbReference>
<dbReference type="SUPFAM" id="SSF55785">
    <property type="entry name" value="PYP-like sensor domain (PAS domain)"/>
    <property type="match status" value="1"/>
</dbReference>
<evidence type="ECO:0000256" key="1">
    <source>
        <dbReference type="ARBA" id="ARBA00022801"/>
    </source>
</evidence>
<dbReference type="Gene3D" id="3.30.450.20">
    <property type="entry name" value="PAS domain"/>
    <property type="match status" value="1"/>
</dbReference>
<organism evidence="3 4">
    <name type="scientific">Thermotomaculum hydrothermale</name>
    <dbReference type="NCBI Taxonomy" id="981385"/>
    <lineage>
        <taxon>Bacteria</taxon>
        <taxon>Pseudomonadati</taxon>
        <taxon>Acidobacteriota</taxon>
        <taxon>Holophagae</taxon>
        <taxon>Thermotomaculales</taxon>
        <taxon>Thermotomaculaceae</taxon>
        <taxon>Thermotomaculum</taxon>
    </lineage>
</organism>
<dbReference type="InterPro" id="IPR035965">
    <property type="entry name" value="PAS-like_dom_sf"/>
</dbReference>
<accession>A0A7R6SZL7</accession>
<dbReference type="Gene3D" id="3.60.40.10">
    <property type="entry name" value="PPM-type phosphatase domain"/>
    <property type="match status" value="1"/>
</dbReference>
<protein>
    <submittedName>
        <fullName evidence="3">Phosphoserine phosphatase RsbU/P</fullName>
        <ecNumber evidence="3">3.1.3.3</ecNumber>
    </submittedName>
</protein>
<reference evidence="3 4" key="1">
    <citation type="journal article" date="2012" name="Extremophiles">
        <title>Thermotomaculum hydrothermale gen. nov., sp. nov., a novel heterotrophic thermophile within the phylum Acidobacteria from a deep-sea hydrothermal vent chimney in the Southern Okinawa Trough.</title>
        <authorList>
            <person name="Izumi H."/>
            <person name="Nunoura T."/>
            <person name="Miyazaki M."/>
            <person name="Mino S."/>
            <person name="Toki T."/>
            <person name="Takai K."/>
            <person name="Sako Y."/>
            <person name="Sawabe T."/>
            <person name="Nakagawa S."/>
        </authorList>
    </citation>
    <scope>NUCLEOTIDE SEQUENCE [LARGE SCALE GENOMIC DNA]</scope>
    <source>
        <strain evidence="3 4">AC55</strain>
    </source>
</reference>
<dbReference type="InterPro" id="IPR036457">
    <property type="entry name" value="PPM-type-like_dom_sf"/>
</dbReference>
<evidence type="ECO:0000313" key="4">
    <source>
        <dbReference type="Proteomes" id="UP000595564"/>
    </source>
</evidence>
<evidence type="ECO:0000313" key="3">
    <source>
        <dbReference type="EMBL" id="BBB32882.1"/>
    </source>
</evidence>
<gene>
    <name evidence="3" type="ORF">TTHT_1369</name>
</gene>
<dbReference type="SMART" id="SM00331">
    <property type="entry name" value="PP2C_SIG"/>
    <property type="match status" value="1"/>
</dbReference>
<evidence type="ECO:0000259" key="2">
    <source>
        <dbReference type="SMART" id="SM00331"/>
    </source>
</evidence>
<dbReference type="InterPro" id="IPR000014">
    <property type="entry name" value="PAS"/>
</dbReference>
<sequence>MKNDFSIDFFKKIIEELPMPLFVTDLEDTILLANRFARALMGEDIKGKNANEFIYSIAEKKMVDRRVKERIEKGKEIDTYTITLENKKTGNVFVAELFIHVYKDYKIVLFKDITKEAEATRLINYMETNLKNIQESLLPEESKDFGCLEYAYFYLPYGMIGGDYFDVIKLSDKRLVAIMADISGHFSPSAMVMAIVRTLFHSKKIAGQGKKFVKFIEFLDSYLMNLKNISNYVSGVFCRIDLTERKMHYINAGHLPFIYNNEIVYPVKSQFPVGLKIPFDKAYKEETINLRKGDRFVFFTDGLLTIPAYRERNFREVLEEIRDLVYRYWNYPASECLKNIVSDLNLVNDLPQSLKNEDDLTISVIDIKE</sequence>
<dbReference type="EMBL" id="AP017470">
    <property type="protein sequence ID" value="BBB32882.1"/>
    <property type="molecule type" value="Genomic_DNA"/>
</dbReference>
<dbReference type="PANTHER" id="PTHR43156">
    <property type="entry name" value="STAGE II SPORULATION PROTEIN E-RELATED"/>
    <property type="match status" value="1"/>
</dbReference>
<keyword evidence="4" id="KW-1185">Reference proteome</keyword>
<dbReference type="KEGG" id="thyd:TTHT_1369"/>
<dbReference type="AlphaFoldDB" id="A0A7R6SZL7"/>
<dbReference type="EC" id="3.1.3.3" evidence="3"/>
<dbReference type="InterPro" id="IPR052016">
    <property type="entry name" value="Bact_Sigma-Reg"/>
</dbReference>
<dbReference type="GO" id="GO:0016791">
    <property type="term" value="F:phosphatase activity"/>
    <property type="evidence" value="ECO:0007669"/>
    <property type="project" value="TreeGrafter"/>
</dbReference>
<proteinExistence type="predicted"/>